<feature type="transmembrane region" description="Helical" evidence="1">
    <location>
        <begin position="132"/>
        <end position="151"/>
    </location>
</feature>
<feature type="transmembrane region" description="Helical" evidence="1">
    <location>
        <begin position="188"/>
        <end position="211"/>
    </location>
</feature>
<dbReference type="Proteomes" id="UP000287243">
    <property type="component" value="Chromosome"/>
</dbReference>
<evidence type="ECO:0000256" key="1">
    <source>
        <dbReference type="SAM" id="Phobius"/>
    </source>
</evidence>
<gene>
    <name evidence="2" type="ORF">BU251_08330</name>
</gene>
<keyword evidence="1" id="KW-0812">Transmembrane</keyword>
<name>A0A410P6Z3_VELA1</name>
<proteinExistence type="predicted"/>
<evidence type="ECO:0000313" key="3">
    <source>
        <dbReference type="Proteomes" id="UP000287243"/>
    </source>
</evidence>
<evidence type="ECO:0000313" key="2">
    <source>
        <dbReference type="EMBL" id="QAT17724.1"/>
    </source>
</evidence>
<dbReference type="KEGG" id="vai:BU251_08330"/>
<feature type="transmembrane region" description="Helical" evidence="1">
    <location>
        <begin position="354"/>
        <end position="374"/>
    </location>
</feature>
<evidence type="ECO:0008006" key="4">
    <source>
        <dbReference type="Google" id="ProtNLM"/>
    </source>
</evidence>
<feature type="transmembrane region" description="Helical" evidence="1">
    <location>
        <begin position="223"/>
        <end position="242"/>
    </location>
</feature>
<keyword evidence="1" id="KW-1133">Transmembrane helix</keyword>
<sequence length="526" mass="58788">MSLRAHSKKDLPFYFVLFLCLAAVLLPSFLTAFVLDTSVYNNSSDTFLYLDIARHLQSGEGFLCTFNVYQFWKGIAAPALPFVHAGLSVLLAGALSLGFSLKGLVLGGFVPAAVNGLLVAAIAMRIYRDRGVAFWASVILVGSVCTQITLLRILTEPWSLLVTLSAILMFVSREKWDRLFLTGLAGLLFFGFLVRSAAVFYPYVFALAMVMARPGEARPWRHAAFFAGVYTVLLLLWEGFIWRRYGSFFPQYPLAFKNYFWATRLTGGIFLDRTPALLPLLRGGCFASLAGVNTAQMFYVLFCILRVLVVPALWAAFGILRRGSRAEKLLLFLAIAQMAASVGFYPYMMIGEFSWTRFLLLPAACLLILGGMGLRDFCVKFLPRTGKVFFHIVFAVILLANMYQAVRVLDVYWQEDRAHAKETSLKAAKEWVLSHTKKDDLIATTEYVVGNIGLERSIVVLPSHNTLSSNNLKDFLRIFSPQVLLFECTLPLDRHLLASRGFVRAPQGSMAASPLVIYCRDKDMPR</sequence>
<dbReference type="RefSeq" id="WP_128700691.1">
    <property type="nucleotide sequence ID" value="NZ_CP019384.1"/>
</dbReference>
<feature type="transmembrane region" description="Helical" evidence="1">
    <location>
        <begin position="297"/>
        <end position="317"/>
    </location>
</feature>
<feature type="transmembrane region" description="Helical" evidence="1">
    <location>
        <begin position="104"/>
        <end position="126"/>
    </location>
</feature>
<feature type="transmembrane region" description="Helical" evidence="1">
    <location>
        <begin position="12"/>
        <end position="35"/>
    </location>
</feature>
<protein>
    <recommendedName>
        <fullName evidence="4">Glycosyltransferase RgtA/B/C/D-like domain-containing protein</fullName>
    </recommendedName>
</protein>
<dbReference type="EMBL" id="CP019384">
    <property type="protein sequence ID" value="QAT17724.1"/>
    <property type="molecule type" value="Genomic_DNA"/>
</dbReference>
<feature type="transmembrane region" description="Helical" evidence="1">
    <location>
        <begin position="386"/>
        <end position="406"/>
    </location>
</feature>
<feature type="transmembrane region" description="Helical" evidence="1">
    <location>
        <begin position="329"/>
        <end position="348"/>
    </location>
</feature>
<accession>A0A410P6Z3</accession>
<keyword evidence="1" id="KW-0472">Membrane</keyword>
<reference evidence="2 3" key="1">
    <citation type="submission" date="2017-01" db="EMBL/GenBank/DDBJ databases">
        <title>First insights into the biology of 'candidatus Vampirococcus archaeovorus'.</title>
        <authorList>
            <person name="Kizina J."/>
            <person name="Jordan S."/>
            <person name="Stueber K."/>
            <person name="Reinhardt R."/>
            <person name="Harder J."/>
        </authorList>
    </citation>
    <scope>NUCLEOTIDE SEQUENCE [LARGE SCALE GENOMIC DNA]</scope>
    <source>
        <strain evidence="2 3">LiM</strain>
    </source>
</reference>
<organism evidence="2 3">
    <name type="scientific">Velamenicoccus archaeovorus</name>
    <dbReference type="NCBI Taxonomy" id="1930593"/>
    <lineage>
        <taxon>Bacteria</taxon>
        <taxon>Pseudomonadati</taxon>
        <taxon>Candidatus Omnitrophota</taxon>
        <taxon>Candidatus Velamenicoccus</taxon>
    </lineage>
</organism>
<keyword evidence="3" id="KW-1185">Reference proteome</keyword>
<dbReference type="AlphaFoldDB" id="A0A410P6Z3"/>